<dbReference type="InterPro" id="IPR036734">
    <property type="entry name" value="Neur_chan_lig-bd_sf"/>
</dbReference>
<dbReference type="InterPro" id="IPR002394">
    <property type="entry name" value="Nicotinic_acetylcholine_rcpt"/>
</dbReference>
<keyword evidence="9" id="KW-0675">Receptor</keyword>
<comment type="subcellular location">
    <subcellularLocation>
        <location evidence="13">Synaptic cell membrane</location>
        <topology evidence="13">Multi-pass membrane protein</topology>
    </subcellularLocation>
</comment>
<accession>A0A3P8QGB7</accession>
<keyword evidence="7 14" id="KW-0472">Membrane</keyword>
<keyword evidence="2" id="KW-1003">Cell membrane</keyword>
<evidence type="ECO:0000256" key="12">
    <source>
        <dbReference type="ARBA" id="ARBA00023303"/>
    </source>
</evidence>
<dbReference type="InterPro" id="IPR006029">
    <property type="entry name" value="Neurotrans-gated_channel_TM"/>
</dbReference>
<evidence type="ECO:0000256" key="8">
    <source>
        <dbReference type="ARBA" id="ARBA00023157"/>
    </source>
</evidence>
<evidence type="ECO:0000256" key="5">
    <source>
        <dbReference type="ARBA" id="ARBA00023018"/>
    </source>
</evidence>
<evidence type="ECO:0000259" key="17">
    <source>
        <dbReference type="Pfam" id="PF02932"/>
    </source>
</evidence>
<keyword evidence="12 14" id="KW-0407">Ion channel</keyword>
<organism evidence="18 19">
    <name type="scientific">Astatotilapia calliptera</name>
    <name type="common">Eastern happy</name>
    <name type="synonym">Chromis callipterus</name>
    <dbReference type="NCBI Taxonomy" id="8154"/>
    <lineage>
        <taxon>Eukaryota</taxon>
        <taxon>Metazoa</taxon>
        <taxon>Chordata</taxon>
        <taxon>Craniata</taxon>
        <taxon>Vertebrata</taxon>
        <taxon>Euteleostomi</taxon>
        <taxon>Actinopterygii</taxon>
        <taxon>Neopterygii</taxon>
        <taxon>Teleostei</taxon>
        <taxon>Neoteleostei</taxon>
        <taxon>Acanthomorphata</taxon>
        <taxon>Ovalentaria</taxon>
        <taxon>Cichlomorphae</taxon>
        <taxon>Cichliformes</taxon>
        <taxon>Cichlidae</taxon>
        <taxon>African cichlids</taxon>
        <taxon>Pseudocrenilabrinae</taxon>
        <taxon>Haplochromini</taxon>
        <taxon>Astatotilapia</taxon>
    </lineage>
</organism>
<evidence type="ECO:0000256" key="4">
    <source>
        <dbReference type="ARBA" id="ARBA00022989"/>
    </source>
</evidence>
<sequence>CLYLSLFKFSLLSMQGPYQRFLLKELLRDYNPMERPVANDSHSLTVQFSFTLMQVMDVDEKNQLLTTNAWLQMQWYDHYLQWNQSEYPGVKNLRFTPDQVWTPDILLYNSIYLLFLVIYAFQGIFISTCNVDVRWFPFDIQRCELKFGSWTFDGWLLDIQMKEADVSGYMANGEWDLLEVPGGRNEVFYECCVEPYPDVTFVVTLRRRTLFYALNLLIPCVLLSSMTLLVFLLPANSGEKISLGITVLLSLTVFMLMVAEIMPATSDSVPLIGQYFASTMVIVGMSVVATVIVLQFHHHNPDSGHMPRWVNLVLLQWVPWFLRMKRPGEGVVPTLSNSQADFQSKTLSSPTTTTTTIPTPAPSVLPQGLNSLQASLAHPNPQPQPNGPTQELPVCLDPDQLTTASGVCGLEAGTGRSAVLHAHSGMIRSVAVDNQLQALLAEVQFLVERVREQDRQLSLAEQWQFAAAVIDRLCLVGFSVFNIICTIAILMAAPNFGIALSKDFL</sequence>
<dbReference type="GO" id="GO:0004888">
    <property type="term" value="F:transmembrane signaling receptor activity"/>
    <property type="evidence" value="ECO:0007669"/>
    <property type="project" value="InterPro"/>
</dbReference>
<reference evidence="18" key="2">
    <citation type="submission" date="2025-08" db="UniProtKB">
        <authorList>
            <consortium name="Ensembl"/>
        </authorList>
    </citation>
    <scope>IDENTIFICATION</scope>
</reference>
<evidence type="ECO:0000256" key="3">
    <source>
        <dbReference type="ARBA" id="ARBA00022692"/>
    </source>
</evidence>
<evidence type="ECO:0000256" key="6">
    <source>
        <dbReference type="ARBA" id="ARBA00023065"/>
    </source>
</evidence>
<dbReference type="AlphaFoldDB" id="A0A3P8QGB7"/>
<dbReference type="InterPro" id="IPR006201">
    <property type="entry name" value="Neur_channel"/>
</dbReference>
<dbReference type="SUPFAM" id="SSF90112">
    <property type="entry name" value="Neurotransmitter-gated ion-channel transmembrane pore"/>
    <property type="match status" value="1"/>
</dbReference>
<reference evidence="18" key="1">
    <citation type="submission" date="2018-05" db="EMBL/GenBank/DDBJ databases">
        <authorList>
            <person name="Datahose"/>
        </authorList>
    </citation>
    <scope>NUCLEOTIDE SEQUENCE</scope>
</reference>
<evidence type="ECO:0000256" key="15">
    <source>
        <dbReference type="SAM" id="MobiDB-lite"/>
    </source>
</evidence>
<feature type="domain" description="Neurotransmitter-gated ion-channel transmembrane" evidence="17">
    <location>
        <begin position="216"/>
        <end position="489"/>
    </location>
</feature>
<protein>
    <submittedName>
        <fullName evidence="18">Uncharacterized protein</fullName>
    </submittedName>
</protein>
<keyword evidence="8" id="KW-1015">Disulfide bond</keyword>
<evidence type="ECO:0000256" key="10">
    <source>
        <dbReference type="ARBA" id="ARBA00023180"/>
    </source>
</evidence>
<feature type="transmembrane region" description="Helical" evidence="14">
    <location>
        <begin position="105"/>
        <end position="126"/>
    </location>
</feature>
<feature type="transmembrane region" description="Helical" evidence="14">
    <location>
        <begin position="241"/>
        <end position="259"/>
    </location>
</feature>
<dbReference type="Bgee" id="ENSACLG00000019229">
    <property type="expression patterns" value="Expressed in brain"/>
</dbReference>
<dbReference type="PRINTS" id="PR00254">
    <property type="entry name" value="NICOTINICR"/>
</dbReference>
<name>A0A3P8QGB7_ASTCA</name>
<dbReference type="Pfam" id="PF02931">
    <property type="entry name" value="Neur_chan_LBD"/>
    <property type="match status" value="1"/>
</dbReference>
<evidence type="ECO:0000256" key="9">
    <source>
        <dbReference type="ARBA" id="ARBA00023170"/>
    </source>
</evidence>
<keyword evidence="11" id="KW-1071">Ligand-gated ion channel</keyword>
<reference evidence="18" key="3">
    <citation type="submission" date="2025-09" db="UniProtKB">
        <authorList>
            <consortium name="Ensembl"/>
        </authorList>
    </citation>
    <scope>IDENTIFICATION</scope>
</reference>
<evidence type="ECO:0000256" key="1">
    <source>
        <dbReference type="ARBA" id="ARBA00022448"/>
    </source>
</evidence>
<comment type="similarity">
    <text evidence="14">Belongs to the ligand-gated ion channel (TC 1.A.9) family.</text>
</comment>
<dbReference type="PRINTS" id="PR00252">
    <property type="entry name" value="NRIONCHANNEL"/>
</dbReference>
<dbReference type="Pfam" id="PF02932">
    <property type="entry name" value="Neur_chan_memb"/>
    <property type="match status" value="1"/>
</dbReference>
<dbReference type="PROSITE" id="PS00236">
    <property type="entry name" value="NEUROTR_ION_CHANNEL"/>
    <property type="match status" value="1"/>
</dbReference>
<evidence type="ECO:0000259" key="16">
    <source>
        <dbReference type="Pfam" id="PF02931"/>
    </source>
</evidence>
<feature type="transmembrane region" description="Helical" evidence="14">
    <location>
        <begin position="210"/>
        <end position="235"/>
    </location>
</feature>
<dbReference type="FunFam" id="1.20.58.390:FF:000007">
    <property type="entry name" value="Neuronal acetylcholine receptor subunit alpha-7"/>
    <property type="match status" value="1"/>
</dbReference>
<proteinExistence type="inferred from homology"/>
<keyword evidence="4 14" id="KW-1133">Transmembrane helix</keyword>
<dbReference type="SUPFAM" id="SSF63712">
    <property type="entry name" value="Nicotinic receptor ligand binding domain-like"/>
    <property type="match status" value="1"/>
</dbReference>
<dbReference type="GeneTree" id="ENSGT00940000164921"/>
<feature type="compositionally biased region" description="Low complexity" evidence="15">
    <location>
        <begin position="344"/>
        <end position="358"/>
    </location>
</feature>
<feature type="domain" description="Neurotransmitter-gated ion-channel ligand-binding" evidence="16">
    <location>
        <begin position="22"/>
        <end position="209"/>
    </location>
</feature>
<dbReference type="InterPro" id="IPR036719">
    <property type="entry name" value="Neuro-gated_channel_TM_sf"/>
</dbReference>
<feature type="transmembrane region" description="Helical" evidence="14">
    <location>
        <begin position="473"/>
        <end position="493"/>
    </location>
</feature>
<evidence type="ECO:0000313" key="19">
    <source>
        <dbReference type="Proteomes" id="UP000265100"/>
    </source>
</evidence>
<evidence type="ECO:0000256" key="2">
    <source>
        <dbReference type="ARBA" id="ARBA00022475"/>
    </source>
</evidence>
<feature type="region of interest" description="Disordered" evidence="15">
    <location>
        <begin position="342"/>
        <end position="364"/>
    </location>
</feature>
<keyword evidence="5" id="KW-0770">Synapse</keyword>
<feature type="transmembrane region" description="Helical" evidence="14">
    <location>
        <begin position="271"/>
        <end position="294"/>
    </location>
</feature>
<dbReference type="Gene3D" id="1.20.58.390">
    <property type="entry name" value="Neurotransmitter-gated ion-channel transmembrane domain"/>
    <property type="match status" value="2"/>
</dbReference>
<evidence type="ECO:0000256" key="11">
    <source>
        <dbReference type="ARBA" id="ARBA00023286"/>
    </source>
</evidence>
<dbReference type="InterPro" id="IPR038050">
    <property type="entry name" value="Neuro_actylchol_rec"/>
</dbReference>
<dbReference type="Ensembl" id="ENSACLT00000029277.2">
    <property type="protein sequence ID" value="ENSACLP00000028605.2"/>
    <property type="gene ID" value="ENSACLG00000019229.2"/>
</dbReference>
<dbReference type="InterPro" id="IPR006202">
    <property type="entry name" value="Neur_chan_lig-bd"/>
</dbReference>
<keyword evidence="3 14" id="KW-0812">Transmembrane</keyword>
<dbReference type="PANTHER" id="PTHR18945">
    <property type="entry name" value="NEUROTRANSMITTER GATED ION CHANNEL"/>
    <property type="match status" value="1"/>
</dbReference>
<evidence type="ECO:0000256" key="14">
    <source>
        <dbReference type="RuleBase" id="RU000687"/>
    </source>
</evidence>
<keyword evidence="1 14" id="KW-0813">Transport</keyword>
<keyword evidence="6 14" id="KW-0406">Ion transport</keyword>
<dbReference type="NCBIfam" id="TIGR00860">
    <property type="entry name" value="LIC"/>
    <property type="match status" value="1"/>
</dbReference>
<evidence type="ECO:0000256" key="13">
    <source>
        <dbReference type="ARBA" id="ARBA00034099"/>
    </source>
</evidence>
<dbReference type="GO" id="GO:0045211">
    <property type="term" value="C:postsynaptic membrane"/>
    <property type="evidence" value="ECO:0007669"/>
    <property type="project" value="InterPro"/>
</dbReference>
<keyword evidence="19" id="KW-1185">Reference proteome</keyword>
<evidence type="ECO:0000313" key="18">
    <source>
        <dbReference type="Ensembl" id="ENSACLP00000028605.2"/>
    </source>
</evidence>
<dbReference type="Gene3D" id="2.70.170.10">
    <property type="entry name" value="Neurotransmitter-gated ion-channel ligand-binding domain"/>
    <property type="match status" value="1"/>
</dbReference>
<keyword evidence="10" id="KW-0325">Glycoprotein</keyword>
<dbReference type="InterPro" id="IPR018000">
    <property type="entry name" value="Neurotransmitter_ion_chnl_CS"/>
</dbReference>
<dbReference type="GO" id="GO:0022848">
    <property type="term" value="F:acetylcholine-gated monoatomic cation-selective channel activity"/>
    <property type="evidence" value="ECO:0007669"/>
    <property type="project" value="InterPro"/>
</dbReference>
<dbReference type="Proteomes" id="UP000265100">
    <property type="component" value="Chromosome 11"/>
</dbReference>
<dbReference type="CDD" id="cd19051">
    <property type="entry name" value="LGIC_TM_cation"/>
    <property type="match status" value="1"/>
</dbReference>
<evidence type="ECO:0000256" key="7">
    <source>
        <dbReference type="ARBA" id="ARBA00023136"/>
    </source>
</evidence>
<feature type="region of interest" description="Disordered" evidence="15">
    <location>
        <begin position="373"/>
        <end position="392"/>
    </location>
</feature>
<dbReference type="FunFam" id="2.70.170.10:FF:000009">
    <property type="entry name" value="Neuronal acetylcholine receptor subunit alpha-7"/>
    <property type="match status" value="1"/>
</dbReference>